<dbReference type="SUPFAM" id="SSF53323">
    <property type="entry name" value="Pyruvate-ferredoxin oxidoreductase, PFOR, domain III"/>
    <property type="match status" value="1"/>
</dbReference>
<dbReference type="InterPro" id="IPR052554">
    <property type="entry name" value="2-oxoglutarate_synth_KorC"/>
</dbReference>
<evidence type="ECO:0000313" key="3">
    <source>
        <dbReference type="EMBL" id="HIQ83886.1"/>
    </source>
</evidence>
<name>A0A9D1CXI6_9FIRM</name>
<feature type="domain" description="Pyruvate/ketoisovalerate oxidoreductase catalytic" evidence="2">
    <location>
        <begin position="11"/>
        <end position="174"/>
    </location>
</feature>
<dbReference type="AlphaFoldDB" id="A0A9D1CXI6"/>
<reference evidence="3" key="1">
    <citation type="submission" date="2020-10" db="EMBL/GenBank/DDBJ databases">
        <authorList>
            <person name="Gilroy R."/>
        </authorList>
    </citation>
    <scope>NUCLEOTIDE SEQUENCE</scope>
    <source>
        <strain evidence="3">ChiSjej6B24-2974</strain>
    </source>
</reference>
<reference evidence="3" key="2">
    <citation type="journal article" date="2021" name="PeerJ">
        <title>Extensive microbial diversity within the chicken gut microbiome revealed by metagenomics and culture.</title>
        <authorList>
            <person name="Gilroy R."/>
            <person name="Ravi A."/>
            <person name="Getino M."/>
            <person name="Pursley I."/>
            <person name="Horton D.L."/>
            <person name="Alikhan N.F."/>
            <person name="Baker D."/>
            <person name="Gharbi K."/>
            <person name="Hall N."/>
            <person name="Watson M."/>
            <person name="Adriaenssens E.M."/>
            <person name="Foster-Nyarko E."/>
            <person name="Jarju S."/>
            <person name="Secka A."/>
            <person name="Antonio M."/>
            <person name="Oren A."/>
            <person name="Chaudhuri R.R."/>
            <person name="La Ragione R."/>
            <person name="Hildebrand F."/>
            <person name="Pallen M.J."/>
        </authorList>
    </citation>
    <scope>NUCLEOTIDE SEQUENCE</scope>
    <source>
        <strain evidence="3">ChiSjej6B24-2974</strain>
    </source>
</reference>
<dbReference type="Gene3D" id="3.40.920.10">
    <property type="entry name" value="Pyruvate-ferredoxin oxidoreductase, PFOR, domain III"/>
    <property type="match status" value="1"/>
</dbReference>
<dbReference type="InterPro" id="IPR002869">
    <property type="entry name" value="Pyrv_flavodox_OxRed_cen"/>
</dbReference>
<evidence type="ECO:0000256" key="1">
    <source>
        <dbReference type="ARBA" id="ARBA00023002"/>
    </source>
</evidence>
<dbReference type="EMBL" id="DVFZ01000116">
    <property type="protein sequence ID" value="HIQ83886.1"/>
    <property type="molecule type" value="Genomic_DNA"/>
</dbReference>
<dbReference type="PANTHER" id="PTHR42730:SF1">
    <property type="entry name" value="2-OXOGLUTARATE SYNTHASE SUBUNIT KORC"/>
    <property type="match status" value="1"/>
</dbReference>
<evidence type="ECO:0000313" key="4">
    <source>
        <dbReference type="Proteomes" id="UP000824260"/>
    </source>
</evidence>
<keyword evidence="1" id="KW-0560">Oxidoreductase</keyword>
<proteinExistence type="predicted"/>
<accession>A0A9D1CXI6</accession>
<dbReference type="PANTHER" id="PTHR42730">
    <property type="entry name" value="2-OXOGLUTARATE SYNTHASE SUBUNIT KORC"/>
    <property type="match status" value="1"/>
</dbReference>
<dbReference type="Pfam" id="PF01558">
    <property type="entry name" value="POR"/>
    <property type="match status" value="1"/>
</dbReference>
<gene>
    <name evidence="3" type="ORF">IAA52_12410</name>
</gene>
<comment type="caution">
    <text evidence="3">The sequence shown here is derived from an EMBL/GenBank/DDBJ whole genome shotgun (WGS) entry which is preliminary data.</text>
</comment>
<organism evidence="3 4">
    <name type="scientific">Candidatus Pullichristensenella stercorigallinarum</name>
    <dbReference type="NCBI Taxonomy" id="2840909"/>
    <lineage>
        <taxon>Bacteria</taxon>
        <taxon>Bacillati</taxon>
        <taxon>Bacillota</taxon>
        <taxon>Clostridia</taxon>
        <taxon>Candidatus Pullichristensenella</taxon>
    </lineage>
</organism>
<dbReference type="GO" id="GO:0016903">
    <property type="term" value="F:oxidoreductase activity, acting on the aldehyde or oxo group of donors"/>
    <property type="evidence" value="ECO:0007669"/>
    <property type="project" value="InterPro"/>
</dbReference>
<sequence length="179" mass="18887">MNLQMIFAGFGGQGVLLMGQLIAYAGMVMGKEVSWMPSYGPEMRGGSANCSVVVSDEPVGSPRVEDADVVVAMNKPSLAVFEKSVVPGGLLIYNSSLIDVKPTRTDIRVAAIPANDIAAELGSAKVTNMVMLGAVAQLTGDFTAEELVDAMRHKFGPSKEHMMPKNREAIERGMAAAKG</sequence>
<protein>
    <submittedName>
        <fullName evidence="3">2-oxoacid:acceptor oxidoreductase family protein</fullName>
    </submittedName>
</protein>
<dbReference type="Proteomes" id="UP000824260">
    <property type="component" value="Unassembled WGS sequence"/>
</dbReference>
<dbReference type="InterPro" id="IPR019752">
    <property type="entry name" value="Pyrv/ketoisovalerate_OxRed_cat"/>
</dbReference>
<evidence type="ECO:0000259" key="2">
    <source>
        <dbReference type="Pfam" id="PF01558"/>
    </source>
</evidence>